<dbReference type="Proteomes" id="UP000265520">
    <property type="component" value="Unassembled WGS sequence"/>
</dbReference>
<dbReference type="AlphaFoldDB" id="A0A392TDH6"/>
<keyword evidence="3" id="KW-1185">Reference proteome</keyword>
<proteinExistence type="predicted"/>
<protein>
    <submittedName>
        <fullName evidence="2">Uncharacterized protein</fullName>
    </submittedName>
</protein>
<sequence>VDMVLSPQARLATSSDQATKSLPSTGDYWRQLATSSPPPRPATSGDHKKWCQAPSGERHAEQSVLWWFKSKTTPKLNYTCYKCI</sequence>
<evidence type="ECO:0000313" key="2">
    <source>
        <dbReference type="EMBL" id="MCI59169.1"/>
    </source>
</evidence>
<feature type="non-terminal residue" evidence="2">
    <location>
        <position position="1"/>
    </location>
</feature>
<comment type="caution">
    <text evidence="2">The sequence shown here is derived from an EMBL/GenBank/DDBJ whole genome shotgun (WGS) entry which is preliminary data.</text>
</comment>
<dbReference type="EMBL" id="LXQA010558574">
    <property type="protein sequence ID" value="MCI59169.1"/>
    <property type="molecule type" value="Genomic_DNA"/>
</dbReference>
<feature type="compositionally biased region" description="Polar residues" evidence="1">
    <location>
        <begin position="11"/>
        <end position="24"/>
    </location>
</feature>
<evidence type="ECO:0000313" key="3">
    <source>
        <dbReference type="Proteomes" id="UP000265520"/>
    </source>
</evidence>
<accession>A0A392TDH6</accession>
<organism evidence="2 3">
    <name type="scientific">Trifolium medium</name>
    <dbReference type="NCBI Taxonomy" id="97028"/>
    <lineage>
        <taxon>Eukaryota</taxon>
        <taxon>Viridiplantae</taxon>
        <taxon>Streptophyta</taxon>
        <taxon>Embryophyta</taxon>
        <taxon>Tracheophyta</taxon>
        <taxon>Spermatophyta</taxon>
        <taxon>Magnoliopsida</taxon>
        <taxon>eudicotyledons</taxon>
        <taxon>Gunneridae</taxon>
        <taxon>Pentapetalae</taxon>
        <taxon>rosids</taxon>
        <taxon>fabids</taxon>
        <taxon>Fabales</taxon>
        <taxon>Fabaceae</taxon>
        <taxon>Papilionoideae</taxon>
        <taxon>50 kb inversion clade</taxon>
        <taxon>NPAAA clade</taxon>
        <taxon>Hologalegina</taxon>
        <taxon>IRL clade</taxon>
        <taxon>Trifolieae</taxon>
        <taxon>Trifolium</taxon>
    </lineage>
</organism>
<feature type="region of interest" description="Disordered" evidence="1">
    <location>
        <begin position="1"/>
        <end position="59"/>
    </location>
</feature>
<reference evidence="2 3" key="1">
    <citation type="journal article" date="2018" name="Front. Plant Sci.">
        <title>Red Clover (Trifolium pratense) and Zigzag Clover (T. medium) - A Picture of Genomic Similarities and Differences.</title>
        <authorList>
            <person name="Dluhosova J."/>
            <person name="Istvanek J."/>
            <person name="Nedelnik J."/>
            <person name="Repkova J."/>
        </authorList>
    </citation>
    <scope>NUCLEOTIDE SEQUENCE [LARGE SCALE GENOMIC DNA]</scope>
    <source>
        <strain evidence="3">cv. 10/8</strain>
        <tissue evidence="2">Leaf</tissue>
    </source>
</reference>
<evidence type="ECO:0000256" key="1">
    <source>
        <dbReference type="SAM" id="MobiDB-lite"/>
    </source>
</evidence>
<name>A0A392TDH6_9FABA</name>